<accession>A0A9W8XN60</accession>
<organism evidence="2 3">
    <name type="scientific">Didymosphaeria variabile</name>
    <dbReference type="NCBI Taxonomy" id="1932322"/>
    <lineage>
        <taxon>Eukaryota</taxon>
        <taxon>Fungi</taxon>
        <taxon>Dikarya</taxon>
        <taxon>Ascomycota</taxon>
        <taxon>Pezizomycotina</taxon>
        <taxon>Dothideomycetes</taxon>
        <taxon>Pleosporomycetidae</taxon>
        <taxon>Pleosporales</taxon>
        <taxon>Massarineae</taxon>
        <taxon>Didymosphaeriaceae</taxon>
        <taxon>Didymosphaeria</taxon>
    </lineage>
</organism>
<reference evidence="2" key="1">
    <citation type="submission" date="2022-10" db="EMBL/GenBank/DDBJ databases">
        <title>Tapping the CABI collections for fungal endophytes: first genome assemblies for Collariella, Neodidymelliopsis, Ascochyta clinopodiicola, Didymella pomorum, Didymosphaeria variabile, Neocosmospora piperis and Neocucurbitaria cava.</title>
        <authorList>
            <person name="Hill R."/>
        </authorList>
    </citation>
    <scope>NUCLEOTIDE SEQUENCE</scope>
    <source>
        <strain evidence="2">IMI 356815</strain>
    </source>
</reference>
<dbReference type="PANTHER" id="PTHR24133:SF40">
    <property type="entry name" value="ANKYRIN REPEAT DOMAIN 44"/>
    <property type="match status" value="1"/>
</dbReference>
<feature type="repeat" description="ANK" evidence="1">
    <location>
        <begin position="250"/>
        <end position="282"/>
    </location>
</feature>
<dbReference type="EMBL" id="JAPEUX010000003">
    <property type="protein sequence ID" value="KAJ4355474.1"/>
    <property type="molecule type" value="Genomic_DNA"/>
</dbReference>
<dbReference type="Pfam" id="PF12796">
    <property type="entry name" value="Ank_2"/>
    <property type="match status" value="2"/>
</dbReference>
<proteinExistence type="predicted"/>
<dbReference type="Proteomes" id="UP001140513">
    <property type="component" value="Unassembled WGS sequence"/>
</dbReference>
<dbReference type="InterPro" id="IPR002110">
    <property type="entry name" value="Ankyrin_rpt"/>
</dbReference>
<evidence type="ECO:0000313" key="3">
    <source>
        <dbReference type="Proteomes" id="UP001140513"/>
    </source>
</evidence>
<dbReference type="RefSeq" id="XP_056072600.1">
    <property type="nucleotide sequence ID" value="XM_056212292.1"/>
</dbReference>
<evidence type="ECO:0000313" key="2">
    <source>
        <dbReference type="EMBL" id="KAJ4355474.1"/>
    </source>
</evidence>
<dbReference type="GeneID" id="80907020"/>
<comment type="caution">
    <text evidence="2">The sequence shown here is derived from an EMBL/GenBank/DDBJ whole genome shotgun (WGS) entry which is preliminary data.</text>
</comment>
<dbReference type="InterPro" id="IPR036770">
    <property type="entry name" value="Ankyrin_rpt-contain_sf"/>
</dbReference>
<dbReference type="SMART" id="SM00248">
    <property type="entry name" value="ANK"/>
    <property type="match status" value="7"/>
</dbReference>
<keyword evidence="3" id="KW-1185">Reference proteome</keyword>
<protein>
    <recommendedName>
        <fullName evidence="4">Ankyrin</fullName>
    </recommendedName>
</protein>
<evidence type="ECO:0008006" key="4">
    <source>
        <dbReference type="Google" id="ProtNLM"/>
    </source>
</evidence>
<dbReference type="PROSITE" id="PS50088">
    <property type="entry name" value="ANK_REPEAT"/>
    <property type="match status" value="2"/>
</dbReference>
<sequence length="343" mass="38249">MGRRGDYQAKHFQFDLLSAAAFANNVPLLESLIEKELRWQGDTFGNPFLVATMARNYEVLSLLFAAGDRKHLLCSSGRIYLLSKVAEKGDIEMVLHILQSGPDFLTEISSVPRKRGRTWPMRQIRCLLYTPSVEIFELMKKELESRKISHLNSPKWTLEILIHAIRWGWVEMTRYLITFGARLDLPQRNAGVTENALYWACREGNDDIVEALFDSGAQICGSEVGIAASNGHTSVVKSLLEKGADVHATASRNSLYGAARKGYMDTTRVLLDAGMDPNTGDTPPLFGAIESEHEGIFRLLVDRGADVAYVSPEARRQAEAAGLESMMALLGEYESQEHTEVLR</sequence>
<dbReference type="Gene3D" id="1.25.40.20">
    <property type="entry name" value="Ankyrin repeat-containing domain"/>
    <property type="match status" value="2"/>
</dbReference>
<name>A0A9W8XN60_9PLEO</name>
<dbReference type="InterPro" id="IPR052391">
    <property type="entry name" value="E3_Ligase-Neurotoxin"/>
</dbReference>
<evidence type="ECO:0000256" key="1">
    <source>
        <dbReference type="PROSITE-ProRule" id="PRU00023"/>
    </source>
</evidence>
<dbReference type="AlphaFoldDB" id="A0A9W8XN60"/>
<gene>
    <name evidence="2" type="ORF">N0V89_003490</name>
</gene>
<keyword evidence="1" id="KW-0040">ANK repeat</keyword>
<dbReference type="OrthoDB" id="4772757at2759"/>
<dbReference type="PANTHER" id="PTHR24133">
    <property type="entry name" value="ANKYRIN DOMAIN-CONTAINING"/>
    <property type="match status" value="1"/>
</dbReference>
<feature type="repeat" description="ANK" evidence="1">
    <location>
        <begin position="222"/>
        <end position="251"/>
    </location>
</feature>
<dbReference type="SUPFAM" id="SSF48403">
    <property type="entry name" value="Ankyrin repeat"/>
    <property type="match status" value="1"/>
</dbReference>